<dbReference type="Proteomes" id="UP001159427">
    <property type="component" value="Unassembled WGS sequence"/>
</dbReference>
<comment type="pathway">
    <text evidence="2">Pyrimidine metabolism; UMP biosynthesis via de novo pathway; UMP from orotate: step 1/2.</text>
</comment>
<keyword evidence="16" id="KW-1185">Reference proteome</keyword>
<dbReference type="NCBIfam" id="TIGR00336">
    <property type="entry name" value="pyrE"/>
    <property type="match status" value="1"/>
</dbReference>
<evidence type="ECO:0000313" key="16">
    <source>
        <dbReference type="Proteomes" id="UP001159427"/>
    </source>
</evidence>
<dbReference type="InterPro" id="IPR011060">
    <property type="entry name" value="RibuloseP-bd_barrel"/>
</dbReference>
<dbReference type="InterPro" id="IPR018089">
    <property type="entry name" value="OMPdecase_AS"/>
</dbReference>
<evidence type="ECO:0000256" key="8">
    <source>
        <dbReference type="ARBA" id="ARBA00022676"/>
    </source>
</evidence>
<sequence length="475" mass="52169">MALEEKRSLVGKLFEIQAIKFGDFTLKSGIKSPVYIDLRVIVSYPEVMKQISDMLWQVALESKSDFSVICGVPYTALPIASCISVNHNIPMVMRRKEAKSYGTKRLIEGVFSPGSKCLVIEDVVTSGSSVMETVEALASADLHVTDAIVLLDRFQGGKEMLQSKGVKLHSLVTLPEVLDVLHLKVKIDQNMTQKVREFLSANKFTPSSAKSTPPTSKGSKLSFEARAGIASNRFSKRLFKIMHEKKSNLAVSVDFTNCEDVLNLVDKVGPHVCIVKTHVDILEDFTPEFPKSLKKLAEKHNFVIFEDRKFADIGNTVKNQYCKGVYHIVEWADLINAHVVPGDGVINGLKEIGAPLDRACLLIGEMSTAGSLATGEYTKAAVEMAKTHQKFVIGFISLSCLVDDPQFIHMTPGVQLNAGQDSLGQQYLTPSDVIINRGSDIIIVGRGIYQAQDPVKAAVDFKQAAFNAYMSRIGN</sequence>
<dbReference type="PANTHER" id="PTHR19278">
    <property type="entry name" value="OROTATE PHOSPHORIBOSYLTRANSFERASE"/>
    <property type="match status" value="1"/>
</dbReference>
<comment type="similarity">
    <text evidence="4">In the C-terminal section; belongs to the OMP decarboxylase family.</text>
</comment>
<dbReference type="NCBIfam" id="TIGR01740">
    <property type="entry name" value="pyrF"/>
    <property type="match status" value="1"/>
</dbReference>
<dbReference type="EMBL" id="CALNXI010000096">
    <property type="protein sequence ID" value="CAH3018796.1"/>
    <property type="molecule type" value="Genomic_DNA"/>
</dbReference>
<dbReference type="Gene3D" id="3.40.50.2020">
    <property type="match status" value="1"/>
</dbReference>
<keyword evidence="10" id="KW-0210">Decarboxylase</keyword>
<dbReference type="NCBIfam" id="NF010382">
    <property type="entry name" value="PRK13809.1"/>
    <property type="match status" value="1"/>
</dbReference>
<evidence type="ECO:0000256" key="13">
    <source>
        <dbReference type="ARBA" id="ARBA00023268"/>
    </source>
</evidence>
<reference evidence="15 16" key="1">
    <citation type="submission" date="2022-05" db="EMBL/GenBank/DDBJ databases">
        <authorList>
            <consortium name="Genoscope - CEA"/>
            <person name="William W."/>
        </authorList>
    </citation>
    <scope>NUCLEOTIDE SEQUENCE [LARGE SCALE GENOMIC DNA]</scope>
</reference>
<keyword evidence="8" id="KW-0328">Glycosyltransferase</keyword>
<evidence type="ECO:0000256" key="2">
    <source>
        <dbReference type="ARBA" id="ARBA00004889"/>
    </source>
</evidence>
<evidence type="ECO:0000256" key="10">
    <source>
        <dbReference type="ARBA" id="ARBA00022793"/>
    </source>
</evidence>
<evidence type="ECO:0000256" key="6">
    <source>
        <dbReference type="ARBA" id="ARBA00012321"/>
    </source>
</evidence>
<feature type="domain" description="Orotidine 5'-phosphate decarboxylase" evidence="14">
    <location>
        <begin position="248"/>
        <end position="461"/>
    </location>
</feature>
<evidence type="ECO:0000313" key="15">
    <source>
        <dbReference type="EMBL" id="CAH3018796.1"/>
    </source>
</evidence>
<dbReference type="InterPro" id="IPR029057">
    <property type="entry name" value="PRTase-like"/>
</dbReference>
<dbReference type="InterPro" id="IPR004467">
    <property type="entry name" value="Or_phspho_trans_dom"/>
</dbReference>
<dbReference type="SMART" id="SM00934">
    <property type="entry name" value="OMPdecase"/>
    <property type="match status" value="1"/>
</dbReference>
<evidence type="ECO:0000256" key="5">
    <source>
        <dbReference type="ARBA" id="ARBA00011971"/>
    </source>
</evidence>
<dbReference type="InterPro" id="IPR001754">
    <property type="entry name" value="OMPdeCOase_dom"/>
</dbReference>
<dbReference type="InterPro" id="IPR013785">
    <property type="entry name" value="Aldolase_TIM"/>
</dbReference>
<dbReference type="CDD" id="cd06223">
    <property type="entry name" value="PRTases_typeI"/>
    <property type="match status" value="1"/>
</dbReference>
<evidence type="ECO:0000256" key="12">
    <source>
        <dbReference type="ARBA" id="ARBA00023239"/>
    </source>
</evidence>
<dbReference type="PANTHER" id="PTHR19278:SF9">
    <property type="entry name" value="URIDINE 5'-MONOPHOSPHATE SYNTHASE"/>
    <property type="match status" value="1"/>
</dbReference>
<comment type="similarity">
    <text evidence="3">In the N-terminal section; belongs to the purine/pyrimidine phosphoribosyltransferase family.</text>
</comment>
<keyword evidence="9" id="KW-0808">Transferase</keyword>
<dbReference type="InterPro" id="IPR023031">
    <property type="entry name" value="OPRT"/>
</dbReference>
<evidence type="ECO:0000259" key="14">
    <source>
        <dbReference type="SMART" id="SM00934"/>
    </source>
</evidence>
<protein>
    <recommendedName>
        <fullName evidence="7">Uridine 5'-monophosphate synthase</fullName>
        <ecNumber evidence="5">2.4.2.10</ecNumber>
        <ecNumber evidence="6">4.1.1.23</ecNumber>
    </recommendedName>
</protein>
<evidence type="ECO:0000256" key="1">
    <source>
        <dbReference type="ARBA" id="ARBA00004861"/>
    </source>
</evidence>
<dbReference type="CDD" id="cd04725">
    <property type="entry name" value="OMP_decarboxylase_like"/>
    <property type="match status" value="1"/>
</dbReference>
<keyword evidence="11" id="KW-0665">Pyrimidine biosynthesis</keyword>
<evidence type="ECO:0000256" key="9">
    <source>
        <dbReference type="ARBA" id="ARBA00022679"/>
    </source>
</evidence>
<keyword evidence="12" id="KW-0456">Lyase</keyword>
<proteinExistence type="inferred from homology"/>
<dbReference type="Pfam" id="PF00215">
    <property type="entry name" value="OMPdecase"/>
    <property type="match status" value="1"/>
</dbReference>
<dbReference type="EC" id="2.4.2.10" evidence="5"/>
<dbReference type="SUPFAM" id="SSF53271">
    <property type="entry name" value="PRTase-like"/>
    <property type="match status" value="1"/>
</dbReference>
<dbReference type="InterPro" id="IPR000836">
    <property type="entry name" value="PRTase_dom"/>
</dbReference>
<dbReference type="EC" id="4.1.1.23" evidence="6"/>
<evidence type="ECO:0000256" key="11">
    <source>
        <dbReference type="ARBA" id="ARBA00022975"/>
    </source>
</evidence>
<evidence type="ECO:0000256" key="4">
    <source>
        <dbReference type="ARBA" id="ARBA00009769"/>
    </source>
</evidence>
<organism evidence="15 16">
    <name type="scientific">Porites evermanni</name>
    <dbReference type="NCBI Taxonomy" id="104178"/>
    <lineage>
        <taxon>Eukaryota</taxon>
        <taxon>Metazoa</taxon>
        <taxon>Cnidaria</taxon>
        <taxon>Anthozoa</taxon>
        <taxon>Hexacorallia</taxon>
        <taxon>Scleractinia</taxon>
        <taxon>Fungiina</taxon>
        <taxon>Poritidae</taxon>
        <taxon>Porites</taxon>
    </lineage>
</organism>
<name>A0ABN8LSM0_9CNID</name>
<dbReference type="HAMAP" id="MF_01208">
    <property type="entry name" value="PyrE"/>
    <property type="match status" value="1"/>
</dbReference>
<dbReference type="InterPro" id="IPR014732">
    <property type="entry name" value="OMPdecase"/>
</dbReference>
<dbReference type="SUPFAM" id="SSF51366">
    <property type="entry name" value="Ribulose-phoshate binding barrel"/>
    <property type="match status" value="1"/>
</dbReference>
<comment type="caution">
    <text evidence="15">The sequence shown here is derived from an EMBL/GenBank/DDBJ whole genome shotgun (WGS) entry which is preliminary data.</text>
</comment>
<keyword evidence="13" id="KW-0511">Multifunctional enzyme</keyword>
<evidence type="ECO:0000256" key="3">
    <source>
        <dbReference type="ARBA" id="ARBA00006221"/>
    </source>
</evidence>
<dbReference type="PROSITE" id="PS00156">
    <property type="entry name" value="OMPDECASE"/>
    <property type="match status" value="1"/>
</dbReference>
<evidence type="ECO:0000256" key="7">
    <source>
        <dbReference type="ARBA" id="ARBA00015047"/>
    </source>
</evidence>
<dbReference type="Gene3D" id="3.20.20.70">
    <property type="entry name" value="Aldolase class I"/>
    <property type="match status" value="1"/>
</dbReference>
<dbReference type="Pfam" id="PF00156">
    <property type="entry name" value="Pribosyltran"/>
    <property type="match status" value="1"/>
</dbReference>
<accession>A0ABN8LSM0</accession>
<comment type="pathway">
    <text evidence="1">Pyrimidine metabolism; UMP biosynthesis via de novo pathway; UMP from orotate: step 2/2.</text>
</comment>
<gene>
    <name evidence="15" type="ORF">PEVE_00044714</name>
</gene>